<comment type="caution">
    <text evidence="1">The sequence shown here is derived from an EMBL/GenBank/DDBJ whole genome shotgun (WGS) entry which is preliminary data.</text>
</comment>
<protein>
    <submittedName>
        <fullName evidence="1">Phage protein, HK97 gp10 family</fullName>
    </submittedName>
</protein>
<organism evidence="1 2">
    <name type="scientific">Enterobacter hormaechei</name>
    <dbReference type="NCBI Taxonomy" id="158836"/>
    <lineage>
        <taxon>Bacteria</taxon>
        <taxon>Pseudomonadati</taxon>
        <taxon>Pseudomonadota</taxon>
        <taxon>Gammaproteobacteria</taxon>
        <taxon>Enterobacterales</taxon>
        <taxon>Enterobacteriaceae</taxon>
        <taxon>Enterobacter</taxon>
        <taxon>Enterobacter cloacae complex</taxon>
    </lineage>
</organism>
<gene>
    <name evidence="1" type="ORF">SAMEA2273352_01669</name>
</gene>
<evidence type="ECO:0000313" key="2">
    <source>
        <dbReference type="Proteomes" id="UP000076205"/>
    </source>
</evidence>
<dbReference type="AlphaFoldDB" id="A0A7Z8FMK6"/>
<evidence type="ECO:0000313" key="1">
    <source>
        <dbReference type="EMBL" id="CZX09389.1"/>
    </source>
</evidence>
<proteinExistence type="predicted"/>
<dbReference type="EMBL" id="FJYW01000003">
    <property type="protein sequence ID" value="CZX09389.1"/>
    <property type="molecule type" value="Genomic_DNA"/>
</dbReference>
<dbReference type="InterPro" id="IPR010064">
    <property type="entry name" value="HK97-gp10_tail"/>
</dbReference>
<reference evidence="1 2" key="1">
    <citation type="submission" date="2016-03" db="EMBL/GenBank/DDBJ databases">
        <authorList>
            <consortium name="Pathogen Informatics"/>
        </authorList>
    </citation>
    <scope>NUCLEOTIDE SEQUENCE [LARGE SCALE GENOMIC DNA]</scope>
    <source>
        <strain evidence="2">e1424</strain>
    </source>
</reference>
<name>A0A7Z8FMK6_9ENTR</name>
<dbReference type="NCBIfam" id="TIGR01725">
    <property type="entry name" value="phge_HK97_gp10"/>
    <property type="match status" value="1"/>
</dbReference>
<dbReference type="Proteomes" id="UP000076205">
    <property type="component" value="Unassembled WGS sequence"/>
</dbReference>
<accession>A0A7Z8FMK6</accession>
<sequence length="136" mass="15287">MQMDIKFPTGKEFDRLLESIDKKVGVKLLRDAGRAALAVVEQDMRQHAGFDEESIGPHMRDSIKIRSTNVAETSRYNTIVTLRVGPSKIHHMKAVAQEFGTVKQVADPFIRPAMDYNVQKILKVLAAEIRLGLEGR</sequence>
<dbReference type="RefSeq" id="WP_080317436.1">
    <property type="nucleotide sequence ID" value="NZ_CAXOFI010000035.1"/>
</dbReference>